<accession>A0A9W3DGL3</accession>
<dbReference type="InterPro" id="IPR001404">
    <property type="entry name" value="Hsp90_fam"/>
</dbReference>
<organism evidence="4 5">
    <name type="scientific">Raphanus sativus</name>
    <name type="common">Radish</name>
    <name type="synonym">Raphanus raphanistrum var. sativus</name>
    <dbReference type="NCBI Taxonomy" id="3726"/>
    <lineage>
        <taxon>Eukaryota</taxon>
        <taxon>Viridiplantae</taxon>
        <taxon>Streptophyta</taxon>
        <taxon>Embryophyta</taxon>
        <taxon>Tracheophyta</taxon>
        <taxon>Spermatophyta</taxon>
        <taxon>Magnoliopsida</taxon>
        <taxon>eudicotyledons</taxon>
        <taxon>Gunneridae</taxon>
        <taxon>Pentapetalae</taxon>
        <taxon>rosids</taxon>
        <taxon>malvids</taxon>
        <taxon>Brassicales</taxon>
        <taxon>Brassicaceae</taxon>
        <taxon>Brassiceae</taxon>
        <taxon>Raphanus</taxon>
    </lineage>
</organism>
<dbReference type="InterPro" id="IPR020568">
    <property type="entry name" value="Ribosomal_Su5_D2-typ_SF"/>
</dbReference>
<comment type="similarity">
    <text evidence="1">Belongs to the heat shock protein 90 family.</text>
</comment>
<evidence type="ECO:0000313" key="4">
    <source>
        <dbReference type="Proteomes" id="UP000504610"/>
    </source>
</evidence>
<dbReference type="PANTHER" id="PTHR11528">
    <property type="entry name" value="HEAT SHOCK PROTEIN 90 FAMILY MEMBER"/>
    <property type="match status" value="1"/>
</dbReference>
<dbReference type="GO" id="GO:0005524">
    <property type="term" value="F:ATP binding"/>
    <property type="evidence" value="ECO:0007669"/>
    <property type="project" value="InterPro"/>
</dbReference>
<dbReference type="GeneID" id="130510552"/>
<dbReference type="KEGG" id="rsz:130510552"/>
<evidence type="ECO:0000313" key="5">
    <source>
        <dbReference type="RefSeq" id="XP_056862955.1"/>
    </source>
</evidence>
<feature type="compositionally biased region" description="Basic and acidic residues" evidence="3">
    <location>
        <begin position="531"/>
        <end position="541"/>
    </location>
</feature>
<dbReference type="GO" id="GO:0051082">
    <property type="term" value="F:unfolded protein binding"/>
    <property type="evidence" value="ECO:0007669"/>
    <property type="project" value="InterPro"/>
</dbReference>
<evidence type="ECO:0000256" key="1">
    <source>
        <dbReference type="ARBA" id="ARBA00008239"/>
    </source>
</evidence>
<dbReference type="SUPFAM" id="SSF110942">
    <property type="entry name" value="HSP90 C-terminal domain"/>
    <property type="match status" value="1"/>
</dbReference>
<feature type="compositionally biased region" description="Basic and acidic residues" evidence="3">
    <location>
        <begin position="793"/>
        <end position="808"/>
    </location>
</feature>
<feature type="compositionally biased region" description="Acidic residues" evidence="3">
    <location>
        <begin position="267"/>
        <end position="279"/>
    </location>
</feature>
<feature type="region of interest" description="Disordered" evidence="3">
    <location>
        <begin position="265"/>
        <end position="284"/>
    </location>
</feature>
<keyword evidence="2" id="KW-0143">Chaperone</keyword>
<gene>
    <name evidence="5" type="primary">LOC130510552</name>
</gene>
<reference evidence="4" key="1">
    <citation type="journal article" date="2019" name="Database">
        <title>The radish genome database (RadishGD): an integrated information resource for radish genomics.</title>
        <authorList>
            <person name="Yu H.J."/>
            <person name="Baek S."/>
            <person name="Lee Y.J."/>
            <person name="Cho A."/>
            <person name="Mun J.H."/>
        </authorList>
    </citation>
    <scope>NUCLEOTIDE SEQUENCE [LARGE SCALE GENOMIC DNA]</scope>
    <source>
        <strain evidence="4">cv. WK10039</strain>
    </source>
</reference>
<dbReference type="AlphaFoldDB" id="A0A9W3DGL3"/>
<dbReference type="Gene3D" id="3.30.230.80">
    <property type="match status" value="1"/>
</dbReference>
<evidence type="ECO:0000256" key="3">
    <source>
        <dbReference type="SAM" id="MobiDB-lite"/>
    </source>
</evidence>
<dbReference type="InterPro" id="IPR037196">
    <property type="entry name" value="HSP90_C"/>
</dbReference>
<evidence type="ECO:0000256" key="2">
    <source>
        <dbReference type="ARBA" id="ARBA00023186"/>
    </source>
</evidence>
<feature type="region of interest" description="Disordered" evidence="3">
    <location>
        <begin position="518"/>
        <end position="541"/>
    </location>
</feature>
<feature type="compositionally biased region" description="Basic and acidic residues" evidence="3">
    <location>
        <begin position="722"/>
        <end position="731"/>
    </location>
</feature>
<protein>
    <submittedName>
        <fullName evidence="5">Uncharacterized protein LOC130510552</fullName>
    </submittedName>
</protein>
<feature type="compositionally biased region" description="Basic and acidic residues" evidence="3">
    <location>
        <begin position="693"/>
        <end position="715"/>
    </location>
</feature>
<dbReference type="OrthoDB" id="10009520at2759"/>
<dbReference type="Pfam" id="PF00183">
    <property type="entry name" value="HSP90"/>
    <property type="match status" value="2"/>
</dbReference>
<dbReference type="Gene3D" id="1.20.120.790">
    <property type="entry name" value="Heat shock protein 90, C-terminal domain"/>
    <property type="match status" value="1"/>
</dbReference>
<sequence>MVMAAILFKPDSPESETDEEMTTASEVAVKVKSIGAARSICKRWNSLCKNKSFIDKQVSKASREKELLMITRVYFINVHLYKTQDKVISISQVYQCNDFTLCVLRDIDNMLVVWNPYLCKRWIKWTGGSYHEEFVFGCDKSSCGNFKVLMSCYSHYNIYDASSNPNSWRVIRSPPCVDTFNFCEDNMSLKGVSYSYAREKEPHGFLVSFNFTRGRFGTCTKLFDDDNGDSQGPVEFEVDKEYLRELKNNRKRDCLMGYQTMVKEGKIDEDESDESDEEASDPKEDIRVDEISEWIYYLVKLWKRVPEYLATKQNAVVKKIKHIKKKKKRMYMKDVQAQQLLQEGLDLAKEDDYNKYQDLCEEKSSTKPTSQIITNESLLATQKVVLVRVMDTFTVKKSQARTLLIHYQWNADKVHDVYGDKGKDGRRVKTAGLTVCDRHPFLSEFRYSLRKMTCDNCWKEHFTVKINDVESYVVDNKWFKWCPSTPHCSEAIRKEDAATTNLRRRVSEVSKIENTGVKQVEPRKRKKNGIQKRDESKDSKYLEESEKNGIVVDLSTPLPLLRQRVQVDDVSSSVVRNNGSGETIVQRGKKERKKSKYLSLEYMTDFSWSRGKIKVKSESAEKMMKQSAEKVINFVRFGAKTKKILELIHAAALSTQCLQECKSSYDMIRGFVYIYRSFTYVTGANYKRNVPDEDKQREVKVNKREIAKNENENKGSLKRSRSKMEETDRDAGFLATPESKKQIVKKIDPKGKEDFLESNFEKTEDSTKTSKKPLAESIKEKAHKGSARTVANKRLDKSEHSDAKEKSLEGGSMDMQITKSSKSKKRNSPAMTPSSKESELTLKSHPKRKQTAVEEVDEEKEKEEEKKKKIKEVSQEWDLVNKKKPNNIKLYVRRVFIMDNCKDITRETLQQNMILKVIRKNLVSKCTELFSSIAENKEDYNKFYEAFSKKMEELKEKFEGLCKVIKDVLVTGEYGWTANKERIMKAQALRDTSMGGYMSFIKTMEINPENAIMDDAFESDAEMPPLEDDANSEGLKKESWEIISDEEVSRIHRKFRDGVRSVHWDDEEHNKNKRKRRMWHLQNQVTAVLYFCETEFMVSMEALGRLKFKEMRGLADIKDLSKMEFKLKGENVGLSLKID</sequence>
<name>A0A9W3DGL3_RAPSA</name>
<dbReference type="GO" id="GO:0140662">
    <property type="term" value="F:ATP-dependent protein folding chaperone"/>
    <property type="evidence" value="ECO:0007669"/>
    <property type="project" value="InterPro"/>
</dbReference>
<dbReference type="RefSeq" id="XP_056862955.1">
    <property type="nucleotide sequence ID" value="XM_057006975.1"/>
</dbReference>
<dbReference type="Proteomes" id="UP000504610">
    <property type="component" value="Chromosome 4"/>
</dbReference>
<dbReference type="GO" id="GO:0016887">
    <property type="term" value="F:ATP hydrolysis activity"/>
    <property type="evidence" value="ECO:0007669"/>
    <property type="project" value="InterPro"/>
</dbReference>
<feature type="compositionally biased region" description="Basic and acidic residues" evidence="3">
    <location>
        <begin position="738"/>
        <end position="780"/>
    </location>
</feature>
<keyword evidence="4" id="KW-1185">Reference proteome</keyword>
<reference evidence="5" key="2">
    <citation type="submission" date="2025-08" db="UniProtKB">
        <authorList>
            <consortium name="RefSeq"/>
        </authorList>
    </citation>
    <scope>IDENTIFICATION</scope>
    <source>
        <tissue evidence="5">Leaf</tissue>
    </source>
</reference>
<proteinExistence type="inferred from homology"/>
<feature type="region of interest" description="Disordered" evidence="3">
    <location>
        <begin position="693"/>
        <end position="868"/>
    </location>
</feature>
<dbReference type="SUPFAM" id="SSF54211">
    <property type="entry name" value="Ribosomal protein S5 domain 2-like"/>
    <property type="match status" value="1"/>
</dbReference>